<evidence type="ECO:0000256" key="11">
    <source>
        <dbReference type="ARBA" id="ARBA00023159"/>
    </source>
</evidence>
<evidence type="ECO:0000256" key="5">
    <source>
        <dbReference type="ARBA" id="ARBA00022490"/>
    </source>
</evidence>
<organism evidence="17 18">
    <name type="scientific">Salvelinus namaycush</name>
    <name type="common">Lake trout</name>
    <name type="synonym">Salmo namaycush</name>
    <dbReference type="NCBI Taxonomy" id="8040"/>
    <lineage>
        <taxon>Eukaryota</taxon>
        <taxon>Metazoa</taxon>
        <taxon>Chordata</taxon>
        <taxon>Craniata</taxon>
        <taxon>Vertebrata</taxon>
        <taxon>Euteleostomi</taxon>
        <taxon>Actinopterygii</taxon>
        <taxon>Neopterygii</taxon>
        <taxon>Teleostei</taxon>
        <taxon>Protacanthopterygii</taxon>
        <taxon>Salmoniformes</taxon>
        <taxon>Salmonidae</taxon>
        <taxon>Salmoninae</taxon>
        <taxon>Salvelinus</taxon>
    </lineage>
</organism>
<keyword evidence="17" id="KW-1185">Reference proteome</keyword>
<dbReference type="PROSITE" id="PS50020">
    <property type="entry name" value="WW_DOMAIN_2"/>
    <property type="match status" value="2"/>
</dbReference>
<feature type="region of interest" description="Disordered" evidence="15">
    <location>
        <begin position="166"/>
        <end position="193"/>
    </location>
</feature>
<keyword evidence="10" id="KW-0805">Transcription regulation</keyword>
<accession>A0A8U1BNV3</accession>
<evidence type="ECO:0000256" key="13">
    <source>
        <dbReference type="ARBA" id="ARBA00023242"/>
    </source>
</evidence>
<dbReference type="Pfam" id="PF15238">
    <property type="entry name" value="TEADIR3"/>
    <property type="match status" value="1"/>
</dbReference>
<evidence type="ECO:0000256" key="3">
    <source>
        <dbReference type="ARBA" id="ARBA00004496"/>
    </source>
</evidence>
<dbReference type="GO" id="GO:0005737">
    <property type="term" value="C:cytoplasm"/>
    <property type="evidence" value="ECO:0007669"/>
    <property type="project" value="UniProtKB-SubCell"/>
</dbReference>
<feature type="compositionally biased region" description="Polar residues" evidence="15">
    <location>
        <begin position="300"/>
        <end position="313"/>
    </location>
</feature>
<keyword evidence="13" id="KW-0539">Nucleus</keyword>
<evidence type="ECO:0000256" key="8">
    <source>
        <dbReference type="ARBA" id="ARBA00022737"/>
    </source>
</evidence>
<evidence type="ECO:0000256" key="10">
    <source>
        <dbReference type="ARBA" id="ARBA00023015"/>
    </source>
</evidence>
<dbReference type="CDD" id="cd00201">
    <property type="entry name" value="WW"/>
    <property type="match status" value="2"/>
</dbReference>
<keyword evidence="8" id="KW-0677">Repeat</keyword>
<feature type="region of interest" description="Disordered" evidence="15">
    <location>
        <begin position="56"/>
        <end position="81"/>
    </location>
</feature>
<dbReference type="GO" id="GO:0005634">
    <property type="term" value="C:nucleus"/>
    <property type="evidence" value="ECO:0007669"/>
    <property type="project" value="UniProtKB-SubCell"/>
</dbReference>
<dbReference type="SUPFAM" id="SSF51045">
    <property type="entry name" value="WW domain"/>
    <property type="match status" value="2"/>
</dbReference>
<dbReference type="GeneID" id="120056723"/>
<comment type="subcellular location">
    <subcellularLocation>
        <location evidence="2">Cell junction</location>
        <location evidence="2">Tight junction</location>
    </subcellularLocation>
    <subcellularLocation>
        <location evidence="3">Cytoplasm</location>
    </subcellularLocation>
    <subcellularLocation>
        <location evidence="1">Nucleus</location>
    </subcellularLocation>
</comment>
<evidence type="ECO:0000313" key="17">
    <source>
        <dbReference type="Proteomes" id="UP000808372"/>
    </source>
</evidence>
<evidence type="ECO:0000256" key="4">
    <source>
        <dbReference type="ARBA" id="ARBA00022427"/>
    </source>
</evidence>
<dbReference type="AlphaFoldDB" id="A0A8U1BNV3"/>
<dbReference type="PROSITE" id="PS01159">
    <property type="entry name" value="WW_DOMAIN_1"/>
    <property type="match status" value="2"/>
</dbReference>
<dbReference type="PANTHER" id="PTHR17616:SF9">
    <property type="entry name" value="TRANSCRIPTIONAL COACTIVATOR YAP1"/>
    <property type="match status" value="1"/>
</dbReference>
<protein>
    <submittedName>
        <fullName evidence="18">Transcriptional coactivator YAP1-like</fullName>
    </submittedName>
</protein>
<evidence type="ECO:0000259" key="16">
    <source>
        <dbReference type="PROSITE" id="PS50020"/>
    </source>
</evidence>
<comment type="similarity">
    <text evidence="14">Belongs to the YAP1 family.</text>
</comment>
<dbReference type="GO" id="GO:0005923">
    <property type="term" value="C:bicellular tight junction"/>
    <property type="evidence" value="ECO:0007669"/>
    <property type="project" value="UniProtKB-SubCell"/>
</dbReference>
<dbReference type="SMART" id="SM00456">
    <property type="entry name" value="WW"/>
    <property type="match status" value="2"/>
</dbReference>
<name>A0A8U1BNV3_SALNM</name>
<dbReference type="InterPro" id="IPR036020">
    <property type="entry name" value="WW_dom_sf"/>
</dbReference>
<dbReference type="Gene3D" id="2.20.70.10">
    <property type="match status" value="2"/>
</dbReference>
<evidence type="ECO:0000256" key="2">
    <source>
        <dbReference type="ARBA" id="ARBA00004435"/>
    </source>
</evidence>
<evidence type="ECO:0000256" key="7">
    <source>
        <dbReference type="ARBA" id="ARBA00022553"/>
    </source>
</evidence>
<feature type="domain" description="WW" evidence="16">
    <location>
        <begin position="190"/>
        <end position="223"/>
    </location>
</feature>
<keyword evidence="6" id="KW-0678">Repressor</keyword>
<dbReference type="InterPro" id="IPR001202">
    <property type="entry name" value="WW_dom"/>
</dbReference>
<evidence type="ECO:0000256" key="9">
    <source>
        <dbReference type="ARBA" id="ARBA00022949"/>
    </source>
</evidence>
<dbReference type="FunFam" id="2.20.70.10:FF:000019">
    <property type="entry name" value="Putative transcriptional coactivator YAP1"/>
    <property type="match status" value="1"/>
</dbReference>
<evidence type="ECO:0000256" key="14">
    <source>
        <dbReference type="ARBA" id="ARBA00038057"/>
    </source>
</evidence>
<dbReference type="Proteomes" id="UP000808372">
    <property type="component" value="Chromosome 12"/>
</dbReference>
<feature type="compositionally biased region" description="Low complexity" evidence="15">
    <location>
        <begin position="166"/>
        <end position="189"/>
    </location>
</feature>
<feature type="region of interest" description="Disordered" evidence="15">
    <location>
        <begin position="286"/>
        <end position="313"/>
    </location>
</feature>
<proteinExistence type="inferred from homology"/>
<dbReference type="PANTHER" id="PTHR17616">
    <property type="entry name" value="YES-ASSOCIATED PROTEIN YAP1 FAMILY MEMBER"/>
    <property type="match status" value="1"/>
</dbReference>
<gene>
    <name evidence="18" type="primary">LOC120056723</name>
</gene>
<dbReference type="KEGG" id="snh:120056723"/>
<evidence type="ECO:0000256" key="6">
    <source>
        <dbReference type="ARBA" id="ARBA00022491"/>
    </source>
</evidence>
<dbReference type="RefSeq" id="XP_038860856.1">
    <property type="nucleotide sequence ID" value="XM_039004928.1"/>
</dbReference>
<evidence type="ECO:0000256" key="15">
    <source>
        <dbReference type="SAM" id="MobiDB-lite"/>
    </source>
</evidence>
<keyword evidence="7" id="KW-0597">Phosphoprotein</keyword>
<dbReference type="GO" id="GO:0035329">
    <property type="term" value="P:hippo signaling"/>
    <property type="evidence" value="ECO:0007669"/>
    <property type="project" value="TreeGrafter"/>
</dbReference>
<dbReference type="GO" id="GO:0045944">
    <property type="term" value="P:positive regulation of transcription by RNA polymerase II"/>
    <property type="evidence" value="ECO:0007669"/>
    <property type="project" value="TreeGrafter"/>
</dbReference>
<keyword evidence="5" id="KW-0963">Cytoplasm</keyword>
<dbReference type="FunFam" id="2.20.70.10:FF:000012">
    <property type="entry name" value="transcriptional coactivator YAP1 isoform X2"/>
    <property type="match status" value="1"/>
</dbReference>
<dbReference type="InterPro" id="IPR051583">
    <property type="entry name" value="YAP1"/>
</dbReference>
<dbReference type="InterPro" id="IPR053819">
    <property type="entry name" value="TEADIR3_omega_loop"/>
</dbReference>
<feature type="domain" description="WW" evidence="16">
    <location>
        <begin position="117"/>
        <end position="150"/>
    </location>
</feature>
<sequence>MDARQGQCAPPVGQQIVHVRGDSQTDLEALFNSVMNPKTSALPPSSLPMRMRKLPDSFFRQPDPRSHSRQASSDGTIVGSLTPHHVRAHSSPASLPINALSAPATSVMATQQLPDDVPLPPGWEMTKTPSGQCYFLNHLDQTTTWHDPRLSHLQTNAAPHLLSAPPPHTHTLAHPAPNTHTQSNTSSNTGPLPEGWEQAVTPEGEVYYINHITKTTSWLDPHLVQGAVAQVKPSTLTSDPVGIATVVTKRRQQLQVEKDRLRRKQQDLARPIRVQDVAVRSGLEHDGKMRNNHVDPTLNGARNQSTDSGLSVSSFTRTPDDLLNTVELMDTGNTHLVCRLGDGCDVATCFVFVKLSRRSCFHGHWYIAGCTLDRLDCCVQLKVDFAGN</sequence>
<dbReference type="Pfam" id="PF00397">
    <property type="entry name" value="WW"/>
    <property type="match status" value="2"/>
</dbReference>
<dbReference type="Gene3D" id="6.20.430.10">
    <property type="match status" value="1"/>
</dbReference>
<dbReference type="GO" id="GO:0003713">
    <property type="term" value="F:transcription coactivator activity"/>
    <property type="evidence" value="ECO:0007669"/>
    <property type="project" value="TreeGrafter"/>
</dbReference>
<keyword evidence="4" id="KW-0796">Tight junction</keyword>
<evidence type="ECO:0000313" key="18">
    <source>
        <dbReference type="RefSeq" id="XP_038860856.1"/>
    </source>
</evidence>
<evidence type="ECO:0000256" key="12">
    <source>
        <dbReference type="ARBA" id="ARBA00023163"/>
    </source>
</evidence>
<keyword evidence="11" id="KW-0010">Activator</keyword>
<reference evidence="18" key="1">
    <citation type="submission" date="2025-08" db="UniProtKB">
        <authorList>
            <consortium name="RefSeq"/>
        </authorList>
    </citation>
    <scope>IDENTIFICATION</scope>
    <source>
        <tissue evidence="18">White muscle</tissue>
    </source>
</reference>
<keyword evidence="12" id="KW-0804">Transcription</keyword>
<evidence type="ECO:0000256" key="1">
    <source>
        <dbReference type="ARBA" id="ARBA00004123"/>
    </source>
</evidence>
<keyword evidence="9" id="KW-0965">Cell junction</keyword>